<evidence type="ECO:0000313" key="2">
    <source>
        <dbReference type="EMBL" id="RKX69462.1"/>
    </source>
</evidence>
<evidence type="ECO:0000256" key="1">
    <source>
        <dbReference type="SAM" id="Phobius"/>
    </source>
</evidence>
<keyword evidence="1" id="KW-1133">Transmembrane helix</keyword>
<evidence type="ECO:0000313" key="3">
    <source>
        <dbReference type="Proteomes" id="UP000268469"/>
    </source>
</evidence>
<proteinExistence type="predicted"/>
<dbReference type="AlphaFoldDB" id="A0A660SFX0"/>
<organism evidence="2 3">
    <name type="scientific">candidate division WOR-3 bacterium</name>
    <dbReference type="NCBI Taxonomy" id="2052148"/>
    <lineage>
        <taxon>Bacteria</taxon>
        <taxon>Bacteria division WOR-3</taxon>
    </lineage>
</organism>
<accession>A0A660SFX0</accession>
<reference evidence="2 3" key="1">
    <citation type="submission" date="2018-06" db="EMBL/GenBank/DDBJ databases">
        <title>Extensive metabolic versatility and redundancy in microbially diverse, dynamic hydrothermal sediments.</title>
        <authorList>
            <person name="Dombrowski N."/>
            <person name="Teske A."/>
            <person name="Baker B.J."/>
        </authorList>
    </citation>
    <scope>NUCLEOTIDE SEQUENCE [LARGE SCALE GENOMIC DNA]</scope>
    <source>
        <strain evidence="2">B36_G15</strain>
    </source>
</reference>
<protein>
    <submittedName>
        <fullName evidence="2">Uncharacterized protein</fullName>
    </submittedName>
</protein>
<comment type="caution">
    <text evidence="2">The sequence shown here is derived from an EMBL/GenBank/DDBJ whole genome shotgun (WGS) entry which is preliminary data.</text>
</comment>
<keyword evidence="1" id="KW-0472">Membrane</keyword>
<keyword evidence="1" id="KW-0812">Transmembrane</keyword>
<dbReference type="EMBL" id="QNBE01000083">
    <property type="protein sequence ID" value="RKX69462.1"/>
    <property type="molecule type" value="Genomic_DNA"/>
</dbReference>
<name>A0A660SFX0_UNCW3</name>
<gene>
    <name evidence="2" type="ORF">DRP53_08115</name>
</gene>
<feature type="transmembrane region" description="Helical" evidence="1">
    <location>
        <begin position="9"/>
        <end position="28"/>
    </location>
</feature>
<dbReference type="Proteomes" id="UP000268469">
    <property type="component" value="Unassembled WGS sequence"/>
</dbReference>
<sequence>MVFNFRRSFFLKIPWRMCSLIMLVLFFYELYIKFYPPLPPILAGLFVSLLFDAMARAKVEIQAGQILIDVGILATLTIPLEIVERIDLVDHLFLQGVGIRACGRGEIGIITNWGKAVRLHLTTRHRLNLFHLLPLSFERIRLSLEDPGRFIEATRHYLREVGKGSR</sequence>